<evidence type="ECO:0000313" key="4">
    <source>
        <dbReference type="Proteomes" id="UP000676035"/>
    </source>
</evidence>
<dbReference type="Proteomes" id="UP000676035">
    <property type="component" value="Unassembled WGS sequence"/>
</dbReference>
<evidence type="ECO:0000256" key="1">
    <source>
        <dbReference type="SAM" id="Coils"/>
    </source>
</evidence>
<reference evidence="3 4" key="1">
    <citation type="submission" date="2021-04" db="EMBL/GenBank/DDBJ databases">
        <title>Pseudomonas rustica sp. nov. isolated from raw milk.</title>
        <authorList>
            <person name="Fiedler G."/>
            <person name="Gieschler S."/>
            <person name="Kabisch J."/>
            <person name="Grimmler C."/>
            <person name="Brinks E."/>
            <person name="Wagner N."/>
            <person name="Hetzer B."/>
            <person name="Franz C.M.A.P."/>
            <person name="Boehnlein C."/>
        </authorList>
    </citation>
    <scope>NUCLEOTIDE SEQUENCE [LARGE SCALE GENOMIC DNA]</scope>
    <source>
        <strain evidence="3 4">MBT-4</strain>
    </source>
</reference>
<comment type="caution">
    <text evidence="3">The sequence shown here is derived from an EMBL/GenBank/DDBJ whole genome shotgun (WGS) entry which is preliminary data.</text>
</comment>
<organism evidence="3 4">
    <name type="scientific">Pseudomonas rustica</name>
    <dbReference type="NCBI Taxonomy" id="2827099"/>
    <lineage>
        <taxon>Bacteria</taxon>
        <taxon>Pseudomonadati</taxon>
        <taxon>Pseudomonadota</taxon>
        <taxon>Gammaproteobacteria</taxon>
        <taxon>Pseudomonadales</taxon>
        <taxon>Pseudomonadaceae</taxon>
        <taxon>Pseudomonas</taxon>
    </lineage>
</organism>
<keyword evidence="2" id="KW-0812">Transmembrane</keyword>
<keyword evidence="4" id="KW-1185">Reference proteome</keyword>
<feature type="coiled-coil region" evidence="1">
    <location>
        <begin position="3"/>
        <end position="30"/>
    </location>
</feature>
<proteinExistence type="predicted"/>
<sequence length="57" mass="6682">MSTYDLKARMEELEREHDEWAERVRIKNKGDMLPVWAMLAFGLFCMAMGFMLGRLVG</sequence>
<evidence type="ECO:0000313" key="3">
    <source>
        <dbReference type="EMBL" id="MBS4078465.1"/>
    </source>
</evidence>
<dbReference type="EMBL" id="JAGYHF010000004">
    <property type="protein sequence ID" value="MBS4078465.1"/>
    <property type="molecule type" value="Genomic_DNA"/>
</dbReference>
<feature type="transmembrane region" description="Helical" evidence="2">
    <location>
        <begin position="33"/>
        <end position="52"/>
    </location>
</feature>
<protein>
    <submittedName>
        <fullName evidence="3">Uncharacterized protein</fullName>
    </submittedName>
</protein>
<keyword evidence="1" id="KW-0175">Coiled coil</keyword>
<gene>
    <name evidence="3" type="ORF">KFS80_09240</name>
</gene>
<name>A0ABS5MVY5_9PSED</name>
<evidence type="ECO:0000256" key="2">
    <source>
        <dbReference type="SAM" id="Phobius"/>
    </source>
</evidence>
<dbReference type="RefSeq" id="WP_178124195.1">
    <property type="nucleotide sequence ID" value="NZ_JAGYHE010000029.1"/>
</dbReference>
<keyword evidence="2" id="KW-1133">Transmembrane helix</keyword>
<keyword evidence="2" id="KW-0472">Membrane</keyword>
<accession>A0ABS5MVY5</accession>